<protein>
    <recommendedName>
        <fullName evidence="7">Peptidase M16</fullName>
    </recommendedName>
</protein>
<dbReference type="Gene3D" id="3.30.830.10">
    <property type="entry name" value="Metalloenzyme, LuxS/M16 peptidase-like"/>
    <property type="match status" value="2"/>
</dbReference>
<evidence type="ECO:0000256" key="2">
    <source>
        <dbReference type="RuleBase" id="RU004447"/>
    </source>
</evidence>
<feature type="domain" description="Peptidase M16 C-terminal" evidence="4">
    <location>
        <begin position="168"/>
        <end position="343"/>
    </location>
</feature>
<evidence type="ECO:0000259" key="4">
    <source>
        <dbReference type="Pfam" id="PF05193"/>
    </source>
</evidence>
<dbReference type="GO" id="GO:0004222">
    <property type="term" value="F:metalloendopeptidase activity"/>
    <property type="evidence" value="ECO:0007669"/>
    <property type="project" value="InterPro"/>
</dbReference>
<dbReference type="PANTHER" id="PTHR11851:SF49">
    <property type="entry name" value="MITOCHONDRIAL-PROCESSING PEPTIDASE SUBUNIT ALPHA"/>
    <property type="match status" value="1"/>
</dbReference>
<evidence type="ECO:0000259" key="3">
    <source>
        <dbReference type="Pfam" id="PF00675"/>
    </source>
</evidence>
<evidence type="ECO:0008006" key="7">
    <source>
        <dbReference type="Google" id="ProtNLM"/>
    </source>
</evidence>
<dbReference type="Pfam" id="PF00675">
    <property type="entry name" value="Peptidase_M16"/>
    <property type="match status" value="1"/>
</dbReference>
<dbReference type="InterPro" id="IPR011765">
    <property type="entry name" value="Pept_M16_N"/>
</dbReference>
<dbReference type="SUPFAM" id="SSF63411">
    <property type="entry name" value="LuxS/MPP-like metallohydrolase"/>
    <property type="match status" value="2"/>
</dbReference>
<evidence type="ECO:0000313" key="6">
    <source>
        <dbReference type="Proteomes" id="UP000178534"/>
    </source>
</evidence>
<dbReference type="EMBL" id="MHLP01000034">
    <property type="protein sequence ID" value="OGZ11680.1"/>
    <property type="molecule type" value="Genomic_DNA"/>
</dbReference>
<dbReference type="Proteomes" id="UP000178534">
    <property type="component" value="Unassembled WGS sequence"/>
</dbReference>
<dbReference type="GO" id="GO:0046872">
    <property type="term" value="F:metal ion binding"/>
    <property type="evidence" value="ECO:0007669"/>
    <property type="project" value="InterPro"/>
</dbReference>
<sequence>MKPKIRKLQNGLRMLFVPMEGERTTTALVLVETGSKYETKAKNGISHFLEHMCFKGTKNRPNQLVITRELDSLGAEFNAFTGYEYTGYYVKAAAGYLPQVLDLLSDVYCNSLFKKEDIEQEKGAIVGEINMHEDMPMRKVGSLFMKLLYGDQPAGWEIAGSKHQIATFTREDFLAYRKRHYVPEATVVIVAGNFDEQKTAKLLRSQFGKLLPAKKSDKRKVNDGQTKPAVLCHYKDSDQTHLVLGVRSFALDHKDYPTLGVLGAILGAGMSSRLFQKIRTEMGLGYYVNACNESMTDHGIFSASAGVVNERVEEAVSAIIREFSDLKNILVGDTELKKAKDMLAGRLLLGLETSDDLAEFYGFQEILRRKLRTPEELIKIMRAVTKEDIQRVAKTIFVDERLNLALVGPWKNEERLRALLKF</sequence>
<dbReference type="InterPro" id="IPR001431">
    <property type="entry name" value="Pept_M16_Zn_BS"/>
</dbReference>
<dbReference type="Pfam" id="PF05193">
    <property type="entry name" value="Peptidase_M16_C"/>
    <property type="match status" value="1"/>
</dbReference>
<dbReference type="InterPro" id="IPR050361">
    <property type="entry name" value="MPP/UQCRC_Complex"/>
</dbReference>
<reference evidence="5 6" key="1">
    <citation type="journal article" date="2016" name="Nat. Commun.">
        <title>Thousands of microbial genomes shed light on interconnected biogeochemical processes in an aquifer system.</title>
        <authorList>
            <person name="Anantharaman K."/>
            <person name="Brown C.T."/>
            <person name="Hug L.A."/>
            <person name="Sharon I."/>
            <person name="Castelle C.J."/>
            <person name="Probst A.J."/>
            <person name="Thomas B.C."/>
            <person name="Singh A."/>
            <person name="Wilkins M.J."/>
            <person name="Karaoz U."/>
            <person name="Brodie E.L."/>
            <person name="Williams K.H."/>
            <person name="Hubbard S.S."/>
            <person name="Banfield J.F."/>
        </authorList>
    </citation>
    <scope>NUCLEOTIDE SEQUENCE [LARGE SCALE GENOMIC DNA]</scope>
</reference>
<dbReference type="AlphaFoldDB" id="A0A1G2DFN7"/>
<dbReference type="PROSITE" id="PS00143">
    <property type="entry name" value="INSULINASE"/>
    <property type="match status" value="1"/>
</dbReference>
<dbReference type="GO" id="GO:0006508">
    <property type="term" value="P:proteolysis"/>
    <property type="evidence" value="ECO:0007669"/>
    <property type="project" value="InterPro"/>
</dbReference>
<evidence type="ECO:0000313" key="5">
    <source>
        <dbReference type="EMBL" id="OGZ11680.1"/>
    </source>
</evidence>
<organism evidence="5 6">
    <name type="scientific">Candidatus Lloydbacteria bacterium RIFCSPLOWO2_01_FULL_50_20</name>
    <dbReference type="NCBI Taxonomy" id="1798665"/>
    <lineage>
        <taxon>Bacteria</taxon>
        <taxon>Candidatus Lloydiibacteriota</taxon>
    </lineage>
</organism>
<proteinExistence type="inferred from homology"/>
<gene>
    <name evidence="5" type="ORF">A2942_00740</name>
</gene>
<name>A0A1G2DFN7_9BACT</name>
<dbReference type="InterPro" id="IPR011249">
    <property type="entry name" value="Metalloenz_LuxS/M16"/>
</dbReference>
<comment type="similarity">
    <text evidence="1 2">Belongs to the peptidase M16 family.</text>
</comment>
<dbReference type="PANTHER" id="PTHR11851">
    <property type="entry name" value="METALLOPROTEASE"/>
    <property type="match status" value="1"/>
</dbReference>
<dbReference type="InterPro" id="IPR007863">
    <property type="entry name" value="Peptidase_M16_C"/>
</dbReference>
<dbReference type="STRING" id="1798665.A2942_00740"/>
<accession>A0A1G2DFN7</accession>
<feature type="domain" description="Peptidase M16 N-terminal" evidence="3">
    <location>
        <begin position="21"/>
        <end position="157"/>
    </location>
</feature>
<evidence type="ECO:0000256" key="1">
    <source>
        <dbReference type="ARBA" id="ARBA00007261"/>
    </source>
</evidence>
<comment type="caution">
    <text evidence="5">The sequence shown here is derived from an EMBL/GenBank/DDBJ whole genome shotgun (WGS) entry which is preliminary data.</text>
</comment>